<feature type="coiled-coil region" evidence="1">
    <location>
        <begin position="348"/>
        <end position="384"/>
    </location>
</feature>
<reference evidence="4" key="1">
    <citation type="journal article" date="2015" name="Genome Announc.">
        <title>Draft genome sequence of the fungus Penicillium brasilianum MG11.</title>
        <authorList>
            <person name="Horn F."/>
            <person name="Linde J."/>
            <person name="Mattern D.J."/>
            <person name="Walther G."/>
            <person name="Guthke R."/>
            <person name="Brakhage A.A."/>
            <person name="Valiante V."/>
        </authorList>
    </citation>
    <scope>NUCLEOTIDE SEQUENCE [LARGE SCALE GENOMIC DNA]</scope>
    <source>
        <strain evidence="4">MG11</strain>
    </source>
</reference>
<evidence type="ECO:0000313" key="4">
    <source>
        <dbReference type="Proteomes" id="UP000042958"/>
    </source>
</evidence>
<evidence type="ECO:0000256" key="2">
    <source>
        <dbReference type="SAM" id="MobiDB-lite"/>
    </source>
</evidence>
<name>A0A0F7VDS3_PENBI</name>
<feature type="coiled-coil region" evidence="1">
    <location>
        <begin position="138"/>
        <end position="317"/>
    </location>
</feature>
<gene>
    <name evidence="3" type="ORF">PMG11_04826</name>
</gene>
<evidence type="ECO:0000313" key="3">
    <source>
        <dbReference type="EMBL" id="CEO60188.1"/>
    </source>
</evidence>
<feature type="compositionally biased region" description="Low complexity" evidence="2">
    <location>
        <begin position="53"/>
        <end position="63"/>
    </location>
</feature>
<dbReference type="EMBL" id="CDHK01000004">
    <property type="protein sequence ID" value="CEO60188.1"/>
    <property type="molecule type" value="Genomic_DNA"/>
</dbReference>
<feature type="region of interest" description="Disordered" evidence="2">
    <location>
        <begin position="1"/>
        <end position="73"/>
    </location>
</feature>
<feature type="compositionally biased region" description="Basic residues" evidence="2">
    <location>
        <begin position="22"/>
        <end position="38"/>
    </location>
</feature>
<evidence type="ECO:0000256" key="1">
    <source>
        <dbReference type="SAM" id="Coils"/>
    </source>
</evidence>
<dbReference type="AlphaFoldDB" id="A0A0F7VDS3"/>
<proteinExistence type="predicted"/>
<accession>A0A0F7VDS3</accession>
<organism evidence="3 4">
    <name type="scientific">Penicillium brasilianum</name>
    <dbReference type="NCBI Taxonomy" id="104259"/>
    <lineage>
        <taxon>Eukaryota</taxon>
        <taxon>Fungi</taxon>
        <taxon>Dikarya</taxon>
        <taxon>Ascomycota</taxon>
        <taxon>Pezizomycotina</taxon>
        <taxon>Eurotiomycetes</taxon>
        <taxon>Eurotiomycetidae</taxon>
        <taxon>Eurotiales</taxon>
        <taxon>Aspergillaceae</taxon>
        <taxon>Penicillium</taxon>
    </lineage>
</organism>
<protein>
    <submittedName>
        <fullName evidence="3">Uncharacterized protein</fullName>
    </submittedName>
</protein>
<keyword evidence="4" id="KW-1185">Reference proteome</keyword>
<feature type="compositionally biased region" description="Acidic residues" evidence="2">
    <location>
        <begin position="7"/>
        <end position="16"/>
    </location>
</feature>
<keyword evidence="1" id="KW-0175">Coiled coil</keyword>
<dbReference type="Proteomes" id="UP000042958">
    <property type="component" value="Unassembled WGS sequence"/>
</dbReference>
<dbReference type="OrthoDB" id="6133115at2759"/>
<sequence>MPADIFFESDDSEFSETDWSVHGRKGRASTRRRSVSRPRRTEVRETLTVPMQSTRVTRSSSTGGRRHRDRSAVPAVMIVNEQAQRTDNSNTNKPRRVQQKVIDHDFDEEVVTSRRRAATGVSREPSPFIHERDTELALNQKLLEKSDLRQDLEIWKQQQEIERLERELEKHRERAEPRDPRESRLLREEEEWYEDEISDRLRRLERFERKNRAEEERRNLEKDWRLKRLEESEREAAERKAWRLKQLEEHEKEAAEREELKQKIREEKLKEIAKQKEEEEERERLRKEFIEEERRKAQEAEEKKKKEQAMKAAAIEEWKLEQERIKQRQKEEAIKKDKEFRERLRLEFGYTEEEIEQILNKKKKAEKEKEKKEKKEEIIEEKTTWIKVHRKHLLPETLLAYNLPWDWDERDSNYIIIKRWVTEDFQEELFAHTRRIREGKLVAQTSSSTTELKINDRNKDKMYLVRKKSPSRRLRIFA</sequence>